<name>A0ABU8LW69_9MICO</name>
<dbReference type="EMBL" id="JBBDGL010000003">
    <property type="protein sequence ID" value="MEJ1156114.1"/>
    <property type="molecule type" value="Genomic_DNA"/>
</dbReference>
<organism evidence="1 2">
    <name type="scientific">Microbacterium marmarense</name>
    <dbReference type="NCBI Taxonomy" id="3122051"/>
    <lineage>
        <taxon>Bacteria</taxon>
        <taxon>Bacillati</taxon>
        <taxon>Actinomycetota</taxon>
        <taxon>Actinomycetes</taxon>
        <taxon>Micrococcales</taxon>
        <taxon>Microbacteriaceae</taxon>
        <taxon>Microbacterium</taxon>
    </lineage>
</organism>
<accession>A0ABU8LW69</accession>
<protein>
    <submittedName>
        <fullName evidence="1">DUF2255 family protein</fullName>
    </submittedName>
</protein>
<reference evidence="1 2" key="1">
    <citation type="submission" date="2024-02" db="EMBL/GenBank/DDBJ databases">
        <authorList>
            <person name="Saticioglu I.B."/>
        </authorList>
    </citation>
    <scope>NUCLEOTIDE SEQUENCE [LARGE SCALE GENOMIC DNA]</scope>
    <source>
        <strain evidence="1 2">Mu-86</strain>
    </source>
</reference>
<dbReference type="RefSeq" id="WP_337338551.1">
    <property type="nucleotide sequence ID" value="NZ_JBBDGL010000003.1"/>
</dbReference>
<proteinExistence type="predicted"/>
<evidence type="ECO:0000313" key="2">
    <source>
        <dbReference type="Proteomes" id="UP001368654"/>
    </source>
</evidence>
<dbReference type="Pfam" id="PF10012">
    <property type="entry name" value="DUF2255"/>
    <property type="match status" value="1"/>
</dbReference>
<gene>
    <name evidence="1" type="ORF">WDU96_10955</name>
</gene>
<comment type="caution">
    <text evidence="1">The sequence shown here is derived from an EMBL/GenBank/DDBJ whole genome shotgun (WGS) entry which is preliminary data.</text>
</comment>
<dbReference type="Proteomes" id="UP001368654">
    <property type="component" value="Unassembled WGS sequence"/>
</dbReference>
<keyword evidence="2" id="KW-1185">Reference proteome</keyword>
<dbReference type="InterPro" id="IPR016888">
    <property type="entry name" value="UCP028498"/>
</dbReference>
<sequence>MTAWTDDELAAIDNATELLISTRRPDGTLRPRIPIWHTAIGDILYIRSARGPENGWFRRAVQTGLGQVSAGGITKDVSFALADPAVRDALDEKLHRKYDRFGAAPIAAITGPDVLQTTLRVFPADH</sequence>
<evidence type="ECO:0000313" key="1">
    <source>
        <dbReference type="EMBL" id="MEJ1156114.1"/>
    </source>
</evidence>